<evidence type="ECO:0008006" key="3">
    <source>
        <dbReference type="Google" id="ProtNLM"/>
    </source>
</evidence>
<comment type="caution">
    <text evidence="1">The sequence shown here is derived from an EMBL/GenBank/DDBJ whole genome shotgun (WGS) entry which is preliminary data.</text>
</comment>
<evidence type="ECO:0000313" key="2">
    <source>
        <dbReference type="Proteomes" id="UP000248856"/>
    </source>
</evidence>
<dbReference type="PANTHER" id="PTHR35175">
    <property type="entry name" value="DUF1289 DOMAIN-CONTAINING PROTEIN"/>
    <property type="match status" value="1"/>
</dbReference>
<keyword evidence="2" id="KW-1185">Reference proteome</keyword>
<proteinExistence type="predicted"/>
<dbReference type="Proteomes" id="UP000248856">
    <property type="component" value="Unassembled WGS sequence"/>
</dbReference>
<dbReference type="AlphaFoldDB" id="A0A328ZK88"/>
<reference evidence="1 2" key="1">
    <citation type="submission" date="2018-06" db="EMBL/GenBank/DDBJ databases">
        <title>Genomic Encyclopedia of Archaeal and Bacterial Type Strains, Phase II (KMG-II): from individual species to whole genera.</title>
        <authorList>
            <person name="Goeker M."/>
        </authorList>
    </citation>
    <scope>NUCLEOTIDE SEQUENCE [LARGE SCALE GENOMIC DNA]</scope>
    <source>
        <strain evidence="1 2">CFPB 3232</strain>
    </source>
</reference>
<name>A0A328ZK88_9BURK</name>
<dbReference type="InterPro" id="IPR010710">
    <property type="entry name" value="DUF1289"/>
</dbReference>
<organism evidence="1 2">
    <name type="scientific">Paracidovorax anthurii</name>
    <dbReference type="NCBI Taxonomy" id="78229"/>
    <lineage>
        <taxon>Bacteria</taxon>
        <taxon>Pseudomonadati</taxon>
        <taxon>Pseudomonadota</taxon>
        <taxon>Betaproteobacteria</taxon>
        <taxon>Burkholderiales</taxon>
        <taxon>Comamonadaceae</taxon>
        <taxon>Paracidovorax</taxon>
    </lineage>
</organism>
<gene>
    <name evidence="1" type="ORF">AX018_10033</name>
</gene>
<protein>
    <recommendedName>
        <fullName evidence="3">Fe-S protein YdhL (DUF1289 family)</fullName>
    </recommendedName>
</protein>
<sequence length="78" mass="8272">MATCGHFDAESEAPVPSPCIGVCRMSADGGHCEGCFRTLDDIRDWSSAGPARRRAIWAQLLRRAGLEGLLAPGMEGSP</sequence>
<dbReference type="PANTHER" id="PTHR35175:SF2">
    <property type="entry name" value="DUF1289 DOMAIN-CONTAINING PROTEIN"/>
    <property type="match status" value="1"/>
</dbReference>
<dbReference type="Pfam" id="PF06945">
    <property type="entry name" value="DUF1289"/>
    <property type="match status" value="1"/>
</dbReference>
<dbReference type="EMBL" id="QLTA01000003">
    <property type="protein sequence ID" value="RAR85775.1"/>
    <property type="molecule type" value="Genomic_DNA"/>
</dbReference>
<accession>A0A328ZK88</accession>
<evidence type="ECO:0000313" key="1">
    <source>
        <dbReference type="EMBL" id="RAR85775.1"/>
    </source>
</evidence>